<dbReference type="PROSITE" id="PS00131">
    <property type="entry name" value="CARBOXYPEPT_SER_SER"/>
    <property type="match status" value="1"/>
</dbReference>
<dbReference type="PRINTS" id="PR00724">
    <property type="entry name" value="CRBOXYPTASEC"/>
</dbReference>
<dbReference type="ESTHER" id="pirid-g4tqw0">
    <property type="family name" value="Carboxypeptidase_S10"/>
</dbReference>
<keyword evidence="5 7" id="KW-0378">Hydrolase</keyword>
<dbReference type="HOGENOM" id="CLU_008523_10_4_1"/>
<comment type="caution">
    <text evidence="8">The sequence shown here is derived from an EMBL/GenBank/DDBJ whole genome shotgun (WGS) entry which is preliminary data.</text>
</comment>
<evidence type="ECO:0000256" key="4">
    <source>
        <dbReference type="ARBA" id="ARBA00022729"/>
    </source>
</evidence>
<dbReference type="EMBL" id="CAFZ01000246">
    <property type="protein sequence ID" value="CCA73703.1"/>
    <property type="molecule type" value="Genomic_DNA"/>
</dbReference>
<proteinExistence type="inferred from homology"/>
<comment type="similarity">
    <text evidence="1 7">Belongs to the peptidase S10 family.</text>
</comment>
<dbReference type="PANTHER" id="PTHR11802">
    <property type="entry name" value="SERINE PROTEASE FAMILY S10 SERINE CARBOXYPEPTIDASE"/>
    <property type="match status" value="1"/>
</dbReference>
<evidence type="ECO:0000256" key="7">
    <source>
        <dbReference type="RuleBase" id="RU361156"/>
    </source>
</evidence>
<dbReference type="GO" id="GO:0000324">
    <property type="term" value="C:fungal-type vacuole"/>
    <property type="evidence" value="ECO:0007669"/>
    <property type="project" value="TreeGrafter"/>
</dbReference>
<dbReference type="OMA" id="KQDYVEC"/>
<dbReference type="Gene3D" id="3.40.50.1820">
    <property type="entry name" value="alpha/beta hydrolase"/>
    <property type="match status" value="1"/>
</dbReference>
<dbReference type="InterPro" id="IPR029058">
    <property type="entry name" value="AB_hydrolase_fold"/>
</dbReference>
<dbReference type="MEROPS" id="S10.001"/>
<dbReference type="AlphaFoldDB" id="G4TQW0"/>
<dbReference type="PROSITE" id="PS00560">
    <property type="entry name" value="CARBOXYPEPT_SER_HIS"/>
    <property type="match status" value="1"/>
</dbReference>
<evidence type="ECO:0000256" key="2">
    <source>
        <dbReference type="ARBA" id="ARBA00022645"/>
    </source>
</evidence>
<dbReference type="InParanoid" id="G4TQW0"/>
<protein>
    <recommendedName>
        <fullName evidence="7">Carboxypeptidase</fullName>
        <ecNumber evidence="7">3.4.16.-</ecNumber>
    </recommendedName>
</protein>
<reference evidence="8 9" key="1">
    <citation type="journal article" date="2011" name="PLoS Pathog.">
        <title>Endophytic Life Strategies Decoded by Genome and Transcriptome Analyses of the Mutualistic Root Symbiont Piriformospora indica.</title>
        <authorList>
            <person name="Zuccaro A."/>
            <person name="Lahrmann U."/>
            <person name="Guldener U."/>
            <person name="Langen G."/>
            <person name="Pfiffi S."/>
            <person name="Biedenkopf D."/>
            <person name="Wong P."/>
            <person name="Samans B."/>
            <person name="Grimm C."/>
            <person name="Basiewicz M."/>
            <person name="Murat C."/>
            <person name="Martin F."/>
            <person name="Kogel K.H."/>
        </authorList>
    </citation>
    <scope>NUCLEOTIDE SEQUENCE [LARGE SCALE GENOMIC DNA]</scope>
    <source>
        <strain evidence="8 9">DSM 11827</strain>
    </source>
</reference>
<dbReference type="Proteomes" id="UP000007148">
    <property type="component" value="Unassembled WGS sequence"/>
</dbReference>
<name>G4TQW0_SERID</name>
<feature type="signal peptide" evidence="7">
    <location>
        <begin position="1"/>
        <end position="20"/>
    </location>
</feature>
<feature type="chain" id="PRO_5005132214" description="Carboxypeptidase" evidence="7">
    <location>
        <begin position="21"/>
        <end position="523"/>
    </location>
</feature>
<dbReference type="eggNOG" id="KOG1282">
    <property type="taxonomic scope" value="Eukaryota"/>
</dbReference>
<dbReference type="PANTHER" id="PTHR11802:SF113">
    <property type="entry name" value="SERINE CARBOXYPEPTIDASE CTSA-4.1"/>
    <property type="match status" value="1"/>
</dbReference>
<evidence type="ECO:0000256" key="6">
    <source>
        <dbReference type="ARBA" id="ARBA00023180"/>
    </source>
</evidence>
<keyword evidence="2 7" id="KW-0121">Carboxypeptidase</keyword>
<keyword evidence="4 7" id="KW-0732">Signal</keyword>
<dbReference type="EC" id="3.4.16.-" evidence="7"/>
<keyword evidence="6" id="KW-0325">Glycoprotein</keyword>
<dbReference type="InterPro" id="IPR001563">
    <property type="entry name" value="Peptidase_S10"/>
</dbReference>
<evidence type="ECO:0000256" key="3">
    <source>
        <dbReference type="ARBA" id="ARBA00022670"/>
    </source>
</evidence>
<keyword evidence="3 7" id="KW-0645">Protease</keyword>
<evidence type="ECO:0000313" key="9">
    <source>
        <dbReference type="Proteomes" id="UP000007148"/>
    </source>
</evidence>
<dbReference type="OrthoDB" id="443318at2759"/>
<dbReference type="Pfam" id="PF00450">
    <property type="entry name" value="Peptidase_S10"/>
    <property type="match status" value="1"/>
</dbReference>
<dbReference type="Gene3D" id="1.10.287.410">
    <property type="match status" value="1"/>
</dbReference>
<gene>
    <name evidence="8" type="ORF">PIIN_07657</name>
</gene>
<dbReference type="STRING" id="1109443.G4TQW0"/>
<dbReference type="GO" id="GO:0004185">
    <property type="term" value="F:serine-type carboxypeptidase activity"/>
    <property type="evidence" value="ECO:0007669"/>
    <property type="project" value="UniProtKB-UniRule"/>
</dbReference>
<evidence type="ECO:0000256" key="5">
    <source>
        <dbReference type="ARBA" id="ARBA00022801"/>
    </source>
</evidence>
<organism evidence="8 9">
    <name type="scientific">Serendipita indica (strain DSM 11827)</name>
    <name type="common">Root endophyte fungus</name>
    <name type="synonym">Piriformospora indica</name>
    <dbReference type="NCBI Taxonomy" id="1109443"/>
    <lineage>
        <taxon>Eukaryota</taxon>
        <taxon>Fungi</taxon>
        <taxon>Dikarya</taxon>
        <taxon>Basidiomycota</taxon>
        <taxon>Agaricomycotina</taxon>
        <taxon>Agaricomycetes</taxon>
        <taxon>Sebacinales</taxon>
        <taxon>Serendipitaceae</taxon>
        <taxon>Serendipita</taxon>
    </lineage>
</organism>
<dbReference type="SUPFAM" id="SSF53474">
    <property type="entry name" value="alpha/beta-Hydrolases"/>
    <property type="match status" value="1"/>
</dbReference>
<accession>G4TQW0</accession>
<keyword evidence="9" id="KW-1185">Reference proteome</keyword>
<sequence length="523" mass="58699">MKRIAFSVLCGLYAAMGATQLVMDQHGSYESNAPSRADLGPSMAPGYHFHDIIEDLPVRNMDTDVQYVDLHALADDAYTRVTHPLFPHYGVRIKSNKGWCDTTRSYTGYIDIGAKHLFFYFFESRNPSSDFVLWTNGGPGGSSAMGLFMELGPCLIFSKNDTETPRTNPYSWTNNDSVIFIDQPVGVGFSYADYGEHVGRTEDAAVDIAAFVAIFLEKFIWKSGTDDIKFHLAGESYGGRYLPLFASQIVDQNLILKKHGSKPVPLKSVMIGNGLTDPSKFFGGHYDYACTQASGLPSPVLPISTCVRMRRALTRCEEMVQTSCIHRFDTLACSAASSFCESEIMFPFISYGLNPYDATRQCDGEYEDTLCYPLSKHIEAYLNRPDIRKMLGVSKKVKKYELHSILVGQDFNSHLDFMRDTPPYVEALLERGVRVLVYVGANDWICNHIGNYRWTAALPWSGQEAFNSQQLREWKVEEHVAGMTRNARGLTFATVYGAGHMAPYDKPKETLAMLNRWLAEQDL</sequence>
<dbReference type="GO" id="GO:0006508">
    <property type="term" value="P:proteolysis"/>
    <property type="evidence" value="ECO:0007669"/>
    <property type="project" value="UniProtKB-KW"/>
</dbReference>
<evidence type="ECO:0000313" key="8">
    <source>
        <dbReference type="EMBL" id="CCA73703.1"/>
    </source>
</evidence>
<dbReference type="InterPro" id="IPR033124">
    <property type="entry name" value="Ser_caboxypep_his_AS"/>
</dbReference>
<dbReference type="InterPro" id="IPR018202">
    <property type="entry name" value="Ser_caboxypep_ser_AS"/>
</dbReference>
<evidence type="ECO:0000256" key="1">
    <source>
        <dbReference type="ARBA" id="ARBA00009431"/>
    </source>
</evidence>